<protein>
    <submittedName>
        <fullName evidence="1">Uncharacterized protein</fullName>
    </submittedName>
</protein>
<organism evidence="1">
    <name type="scientific">marine sediment metagenome</name>
    <dbReference type="NCBI Taxonomy" id="412755"/>
    <lineage>
        <taxon>unclassified sequences</taxon>
        <taxon>metagenomes</taxon>
        <taxon>ecological metagenomes</taxon>
    </lineage>
</organism>
<gene>
    <name evidence="1" type="ORF">S01H1_61976</name>
</gene>
<accession>X0YNP5</accession>
<dbReference type="EMBL" id="BARS01040677">
    <property type="protein sequence ID" value="GAG38346.1"/>
    <property type="molecule type" value="Genomic_DNA"/>
</dbReference>
<dbReference type="AlphaFoldDB" id="X0YNP5"/>
<name>X0YNP5_9ZZZZ</name>
<evidence type="ECO:0000313" key="1">
    <source>
        <dbReference type="EMBL" id="GAG38346.1"/>
    </source>
</evidence>
<reference evidence="1" key="1">
    <citation type="journal article" date="2014" name="Front. Microbiol.">
        <title>High frequency of phylogenetically diverse reductive dehalogenase-homologous genes in deep subseafloor sedimentary metagenomes.</title>
        <authorList>
            <person name="Kawai M."/>
            <person name="Futagami T."/>
            <person name="Toyoda A."/>
            <person name="Takaki Y."/>
            <person name="Nishi S."/>
            <person name="Hori S."/>
            <person name="Arai W."/>
            <person name="Tsubouchi T."/>
            <person name="Morono Y."/>
            <person name="Uchiyama I."/>
            <person name="Ito T."/>
            <person name="Fujiyama A."/>
            <person name="Inagaki F."/>
            <person name="Takami H."/>
        </authorList>
    </citation>
    <scope>NUCLEOTIDE SEQUENCE</scope>
    <source>
        <strain evidence="1">Expedition CK06-06</strain>
    </source>
</reference>
<comment type="caution">
    <text evidence="1">The sequence shown here is derived from an EMBL/GenBank/DDBJ whole genome shotgun (WGS) entry which is preliminary data.</text>
</comment>
<feature type="non-terminal residue" evidence="1">
    <location>
        <position position="61"/>
    </location>
</feature>
<proteinExistence type="predicted"/>
<sequence>MVKHYLKVDITTPLGAPSISYPVGWDAHKINVKAYDDVNRACIVELEDEELFNKLMVSGKV</sequence>